<keyword evidence="8" id="KW-1185">Reference proteome</keyword>
<dbReference type="EMBL" id="JAODUO010001289">
    <property type="protein sequence ID" value="KAK2167150.1"/>
    <property type="molecule type" value="Genomic_DNA"/>
</dbReference>
<dbReference type="PANTHER" id="PTHR11640:SF31">
    <property type="entry name" value="IRREGULAR CHIASM C-ROUGHEST PROTEIN-RELATED"/>
    <property type="match status" value="1"/>
</dbReference>
<evidence type="ECO:0000256" key="5">
    <source>
        <dbReference type="ARBA" id="ARBA00023319"/>
    </source>
</evidence>
<proteinExistence type="predicted"/>
<dbReference type="GO" id="GO:0005886">
    <property type="term" value="C:plasma membrane"/>
    <property type="evidence" value="ECO:0007669"/>
    <property type="project" value="TreeGrafter"/>
</dbReference>
<dbReference type="AlphaFoldDB" id="A0AAD9K9U9"/>
<evidence type="ECO:0000256" key="4">
    <source>
        <dbReference type="ARBA" id="ARBA00023180"/>
    </source>
</evidence>
<dbReference type="InterPro" id="IPR003598">
    <property type="entry name" value="Ig_sub2"/>
</dbReference>
<dbReference type="Pfam" id="PF07679">
    <property type="entry name" value="I-set"/>
    <property type="match status" value="1"/>
</dbReference>
<dbReference type="GO" id="GO:0050839">
    <property type="term" value="F:cell adhesion molecule binding"/>
    <property type="evidence" value="ECO:0007669"/>
    <property type="project" value="TreeGrafter"/>
</dbReference>
<feature type="domain" description="Ig-like" evidence="6">
    <location>
        <begin position="39"/>
        <end position="131"/>
    </location>
</feature>
<keyword evidence="2" id="KW-0472">Membrane</keyword>
<dbReference type="SUPFAM" id="SSF48726">
    <property type="entry name" value="Immunoglobulin"/>
    <property type="match status" value="1"/>
</dbReference>
<organism evidence="7 8">
    <name type="scientific">Ridgeia piscesae</name>
    <name type="common">Tubeworm</name>
    <dbReference type="NCBI Taxonomy" id="27915"/>
    <lineage>
        <taxon>Eukaryota</taxon>
        <taxon>Metazoa</taxon>
        <taxon>Spiralia</taxon>
        <taxon>Lophotrochozoa</taxon>
        <taxon>Annelida</taxon>
        <taxon>Polychaeta</taxon>
        <taxon>Sedentaria</taxon>
        <taxon>Canalipalpata</taxon>
        <taxon>Sabellida</taxon>
        <taxon>Siboglinidae</taxon>
        <taxon>Ridgeia</taxon>
    </lineage>
</organism>
<keyword evidence="3" id="KW-1015">Disulfide bond</keyword>
<dbReference type="PANTHER" id="PTHR11640">
    <property type="entry name" value="NEPHRIN"/>
    <property type="match status" value="1"/>
</dbReference>
<protein>
    <recommendedName>
        <fullName evidence="6">Ig-like domain-containing protein</fullName>
    </recommendedName>
</protein>
<evidence type="ECO:0000256" key="2">
    <source>
        <dbReference type="ARBA" id="ARBA00023136"/>
    </source>
</evidence>
<dbReference type="GO" id="GO:0005911">
    <property type="term" value="C:cell-cell junction"/>
    <property type="evidence" value="ECO:0007669"/>
    <property type="project" value="TreeGrafter"/>
</dbReference>
<sequence>MSFSRSEHDTKLYCLVTRPGNTTDVWATASQTVNVEYPPSTAVTHTTPWKPTEGSSVTLTCDVTDGNPRGNIKQMTWRKGDTMLPTSIRYTLSDKGKFLRISTLYHTLDDGLYSCAAQNDAGMGDFSANFHLLVNCK</sequence>
<dbReference type="Gene3D" id="2.60.40.10">
    <property type="entry name" value="Immunoglobulins"/>
    <property type="match status" value="1"/>
</dbReference>
<dbReference type="InterPro" id="IPR013098">
    <property type="entry name" value="Ig_I-set"/>
</dbReference>
<comment type="subcellular location">
    <subcellularLocation>
        <location evidence="1">Membrane</location>
        <topology evidence="1">Single-pass type I membrane protein</topology>
    </subcellularLocation>
</comment>
<evidence type="ECO:0000256" key="3">
    <source>
        <dbReference type="ARBA" id="ARBA00023157"/>
    </source>
</evidence>
<keyword evidence="4" id="KW-0325">Glycoprotein</keyword>
<dbReference type="InterPro" id="IPR051275">
    <property type="entry name" value="Cell_adhesion_signaling"/>
</dbReference>
<evidence type="ECO:0000313" key="7">
    <source>
        <dbReference type="EMBL" id="KAK2167150.1"/>
    </source>
</evidence>
<dbReference type="InterPro" id="IPR007110">
    <property type="entry name" value="Ig-like_dom"/>
</dbReference>
<dbReference type="SMART" id="SM00409">
    <property type="entry name" value="IG"/>
    <property type="match status" value="1"/>
</dbReference>
<dbReference type="SMART" id="SM00408">
    <property type="entry name" value="IGc2"/>
    <property type="match status" value="1"/>
</dbReference>
<dbReference type="InterPro" id="IPR013783">
    <property type="entry name" value="Ig-like_fold"/>
</dbReference>
<evidence type="ECO:0000256" key="1">
    <source>
        <dbReference type="ARBA" id="ARBA00004479"/>
    </source>
</evidence>
<keyword evidence="5" id="KW-0393">Immunoglobulin domain</keyword>
<reference evidence="7" key="1">
    <citation type="journal article" date="2023" name="Mol. Biol. Evol.">
        <title>Third-Generation Sequencing Reveals the Adaptive Role of the Epigenome in Three Deep-Sea Polychaetes.</title>
        <authorList>
            <person name="Perez M."/>
            <person name="Aroh O."/>
            <person name="Sun Y."/>
            <person name="Lan Y."/>
            <person name="Juniper S.K."/>
            <person name="Young C.R."/>
            <person name="Angers B."/>
            <person name="Qian P.Y."/>
        </authorList>
    </citation>
    <scope>NUCLEOTIDE SEQUENCE</scope>
    <source>
        <strain evidence="7">R07B-5</strain>
    </source>
</reference>
<accession>A0AAD9K9U9</accession>
<dbReference type="PROSITE" id="PS50835">
    <property type="entry name" value="IG_LIKE"/>
    <property type="match status" value="1"/>
</dbReference>
<dbReference type="InterPro" id="IPR036179">
    <property type="entry name" value="Ig-like_dom_sf"/>
</dbReference>
<name>A0AAD9K9U9_RIDPI</name>
<gene>
    <name evidence="7" type="ORF">NP493_1288g01034</name>
</gene>
<evidence type="ECO:0000259" key="6">
    <source>
        <dbReference type="PROSITE" id="PS50835"/>
    </source>
</evidence>
<comment type="caution">
    <text evidence="7">The sequence shown here is derived from an EMBL/GenBank/DDBJ whole genome shotgun (WGS) entry which is preliminary data.</text>
</comment>
<dbReference type="GO" id="GO:0098609">
    <property type="term" value="P:cell-cell adhesion"/>
    <property type="evidence" value="ECO:0007669"/>
    <property type="project" value="TreeGrafter"/>
</dbReference>
<evidence type="ECO:0000313" key="8">
    <source>
        <dbReference type="Proteomes" id="UP001209878"/>
    </source>
</evidence>
<dbReference type="InterPro" id="IPR003599">
    <property type="entry name" value="Ig_sub"/>
</dbReference>
<dbReference type="Proteomes" id="UP001209878">
    <property type="component" value="Unassembled WGS sequence"/>
</dbReference>